<feature type="compositionally biased region" description="Polar residues" evidence="1">
    <location>
        <begin position="177"/>
        <end position="187"/>
    </location>
</feature>
<sequence>MDISLKDLSGKLEEFAKARDWEKYHSPRNLLLAMVGEVGELSEIFQWRGEVDKGLPNWEKSEKEHLGEELSDVLLYLIRLADICGIDLDSKKEEEMQIGHPTDVKHIAHIGWDGPSANTPNGMNEFNGTSPVPSNGEAKDNPSTKSSIKDSPLSGAPLDSPTRRNSYKTKQSRRNHSSTASVGSQTRDLLGTNKPRRNKNSGGLDSPTRESTNRARWLQNSNLGSESPSEGPLRVTKESRQKKSKGSLGGRPKDHVHPKS</sequence>
<dbReference type="SMART" id="SM00285">
    <property type="entry name" value="PBD"/>
    <property type="match status" value="1"/>
</dbReference>
<dbReference type="OrthoDB" id="4206278at2759"/>
<protein>
    <recommendedName>
        <fullName evidence="2">CRIB domain-containing protein</fullName>
    </recommendedName>
</protein>
<dbReference type="EMBL" id="BJWL01000022">
    <property type="protein sequence ID" value="GFZ10731.1"/>
    <property type="molecule type" value="Genomic_DNA"/>
</dbReference>
<evidence type="ECO:0000313" key="3">
    <source>
        <dbReference type="EMBL" id="GFZ10731.1"/>
    </source>
</evidence>
<dbReference type="SUPFAM" id="SSF101386">
    <property type="entry name" value="all-alpha NTP pyrophosphatases"/>
    <property type="match status" value="1"/>
</dbReference>
<dbReference type="PANTHER" id="PTHR14552">
    <property type="match status" value="1"/>
</dbReference>
<organism evidence="3 4">
    <name type="scientific">Actinidia rufa</name>
    <dbReference type="NCBI Taxonomy" id="165716"/>
    <lineage>
        <taxon>Eukaryota</taxon>
        <taxon>Viridiplantae</taxon>
        <taxon>Streptophyta</taxon>
        <taxon>Embryophyta</taxon>
        <taxon>Tracheophyta</taxon>
        <taxon>Spermatophyta</taxon>
        <taxon>Magnoliopsida</taxon>
        <taxon>eudicotyledons</taxon>
        <taxon>Gunneridae</taxon>
        <taxon>Pentapetalae</taxon>
        <taxon>asterids</taxon>
        <taxon>Ericales</taxon>
        <taxon>Actinidiaceae</taxon>
        <taxon>Actinidia</taxon>
    </lineage>
</organism>
<keyword evidence="4" id="KW-1185">Reference proteome</keyword>
<comment type="caution">
    <text evidence="3">The sequence shown here is derived from an EMBL/GenBank/DDBJ whole genome shotgun (WGS) entry which is preliminary data.</text>
</comment>
<evidence type="ECO:0000256" key="1">
    <source>
        <dbReference type="SAM" id="MobiDB-lite"/>
    </source>
</evidence>
<dbReference type="Pfam" id="PF00786">
    <property type="entry name" value="PBD"/>
    <property type="match status" value="1"/>
</dbReference>
<evidence type="ECO:0000259" key="2">
    <source>
        <dbReference type="PROSITE" id="PS50108"/>
    </source>
</evidence>
<dbReference type="AlphaFoldDB" id="A0A7J0GJ11"/>
<feature type="compositionally biased region" description="Basic and acidic residues" evidence="1">
    <location>
        <begin position="251"/>
        <end position="260"/>
    </location>
</feature>
<dbReference type="PROSITE" id="PS50108">
    <property type="entry name" value="CRIB"/>
    <property type="match status" value="1"/>
</dbReference>
<dbReference type="PANTHER" id="PTHR14552:SF2">
    <property type="entry name" value="DCTP PYROPHOSPHATASE 1"/>
    <property type="match status" value="1"/>
</dbReference>
<proteinExistence type="predicted"/>
<feature type="region of interest" description="Disordered" evidence="1">
    <location>
        <begin position="109"/>
        <end position="260"/>
    </location>
</feature>
<feature type="compositionally biased region" description="Polar residues" evidence="1">
    <location>
        <begin position="116"/>
        <end position="133"/>
    </location>
</feature>
<feature type="domain" description="CRIB" evidence="2">
    <location>
        <begin position="98"/>
        <end position="111"/>
    </location>
</feature>
<reference evidence="3 4" key="1">
    <citation type="submission" date="2019-07" db="EMBL/GenBank/DDBJ databases">
        <title>De Novo Assembly of kiwifruit Actinidia rufa.</title>
        <authorList>
            <person name="Sugita-Konishi S."/>
            <person name="Sato K."/>
            <person name="Mori E."/>
            <person name="Abe Y."/>
            <person name="Kisaki G."/>
            <person name="Hamano K."/>
            <person name="Suezawa K."/>
            <person name="Otani M."/>
            <person name="Fukuda T."/>
            <person name="Manabe T."/>
            <person name="Gomi K."/>
            <person name="Tabuchi M."/>
            <person name="Akimitsu K."/>
            <person name="Kataoka I."/>
        </authorList>
    </citation>
    <scope>NUCLEOTIDE SEQUENCE [LARGE SCALE GENOMIC DNA]</scope>
    <source>
        <strain evidence="4">cv. Fuchu</strain>
    </source>
</reference>
<dbReference type="GO" id="GO:0009143">
    <property type="term" value="P:nucleoside triphosphate catabolic process"/>
    <property type="evidence" value="ECO:0007669"/>
    <property type="project" value="InterPro"/>
</dbReference>
<dbReference type="InterPro" id="IPR000095">
    <property type="entry name" value="CRIB_dom"/>
</dbReference>
<feature type="compositionally biased region" description="Polar residues" evidence="1">
    <location>
        <begin position="218"/>
        <end position="228"/>
    </location>
</feature>
<dbReference type="Gene3D" id="1.10.287.1080">
    <property type="entry name" value="MazG-like"/>
    <property type="match status" value="1"/>
</dbReference>
<dbReference type="CDD" id="cd00132">
    <property type="entry name" value="CRIB"/>
    <property type="match status" value="1"/>
</dbReference>
<feature type="compositionally biased region" description="Basic residues" evidence="1">
    <location>
        <begin position="165"/>
        <end position="176"/>
    </location>
</feature>
<accession>A0A7J0GJ11</accession>
<dbReference type="InterPro" id="IPR025984">
    <property type="entry name" value="DCTPP"/>
</dbReference>
<dbReference type="Proteomes" id="UP000585474">
    <property type="component" value="Unassembled WGS sequence"/>
</dbReference>
<evidence type="ECO:0000313" key="4">
    <source>
        <dbReference type="Proteomes" id="UP000585474"/>
    </source>
</evidence>
<dbReference type="GO" id="GO:0047429">
    <property type="term" value="F:nucleoside triphosphate diphosphatase activity"/>
    <property type="evidence" value="ECO:0007669"/>
    <property type="project" value="InterPro"/>
</dbReference>
<name>A0A7J0GJ11_9ERIC</name>
<gene>
    <name evidence="3" type="ORF">Acr_22g0001290</name>
</gene>
<dbReference type="InterPro" id="IPR036936">
    <property type="entry name" value="CRIB_dom_sf"/>
</dbReference>
<dbReference type="Gene3D" id="3.90.810.10">
    <property type="entry name" value="CRIB domain"/>
    <property type="match status" value="1"/>
</dbReference>
<dbReference type="CDD" id="cd11537">
    <property type="entry name" value="NTP-PPase_RS21-C6_like"/>
    <property type="match status" value="1"/>
</dbReference>